<evidence type="ECO:0000313" key="2">
    <source>
        <dbReference type="EMBL" id="KAE8924512.1"/>
    </source>
</evidence>
<dbReference type="EMBL" id="QXGA01000494">
    <property type="protein sequence ID" value="KAE9145082.1"/>
    <property type="molecule type" value="Genomic_DNA"/>
</dbReference>
<organism evidence="8 15">
    <name type="scientific">Phytophthora fragariae</name>
    <dbReference type="NCBI Taxonomy" id="53985"/>
    <lineage>
        <taxon>Eukaryota</taxon>
        <taxon>Sar</taxon>
        <taxon>Stramenopiles</taxon>
        <taxon>Oomycota</taxon>
        <taxon>Peronosporomycetes</taxon>
        <taxon>Peronosporales</taxon>
        <taxon>Peronosporaceae</taxon>
        <taxon>Phytophthora</taxon>
    </lineage>
</organism>
<evidence type="ECO:0000313" key="14">
    <source>
        <dbReference type="Proteomes" id="UP000437068"/>
    </source>
</evidence>
<evidence type="ECO:0000313" key="3">
    <source>
        <dbReference type="EMBL" id="KAE8978198.1"/>
    </source>
</evidence>
<feature type="signal peptide" evidence="1">
    <location>
        <begin position="1"/>
        <end position="24"/>
    </location>
</feature>
<evidence type="ECO:0000313" key="10">
    <source>
        <dbReference type="EMBL" id="KAE9278448.1"/>
    </source>
</evidence>
<proteinExistence type="predicted"/>
<dbReference type="Proteomes" id="UP000476176">
    <property type="component" value="Unassembled WGS sequence"/>
</dbReference>
<comment type="caution">
    <text evidence="8">The sequence shown here is derived from an EMBL/GenBank/DDBJ whole genome shotgun (WGS) entry which is preliminary data.</text>
</comment>
<evidence type="ECO:0000313" key="21">
    <source>
        <dbReference type="Proteomes" id="UP000488956"/>
    </source>
</evidence>
<dbReference type="AlphaFoldDB" id="A0A6A3WL19"/>
<dbReference type="EMBL" id="QXFW01002472">
    <property type="protein sequence ID" value="KAE8978198.1"/>
    <property type="molecule type" value="Genomic_DNA"/>
</dbReference>
<evidence type="ECO:0000313" key="11">
    <source>
        <dbReference type="EMBL" id="KAE9296753.1"/>
    </source>
</evidence>
<evidence type="ECO:0000313" key="18">
    <source>
        <dbReference type="Proteomes" id="UP000460718"/>
    </source>
</evidence>
<dbReference type="EMBL" id="QXGC01002845">
    <property type="protein sequence ID" value="KAE9181178.1"/>
    <property type="molecule type" value="Genomic_DNA"/>
</dbReference>
<dbReference type="Proteomes" id="UP000433483">
    <property type="component" value="Unassembled WGS sequence"/>
</dbReference>
<gene>
    <name evidence="10" type="ORF">PF001_g25160</name>
    <name evidence="8" type="ORF">PF002_g26435</name>
    <name evidence="7" type="ORF">PF004_g24630</name>
    <name evidence="9" type="ORF">PF005_g10668</name>
    <name evidence="6" type="ORF">PF006_g10029</name>
    <name evidence="5" type="ORF">PF007_g24505</name>
    <name evidence="11" type="ORF">PF008_g23915</name>
    <name evidence="2" type="ORF">PF009_g25257</name>
    <name evidence="4" type="ORF">PF010_g25143</name>
    <name evidence="3" type="ORF">PF011_g23345</name>
</gene>
<evidence type="ECO:0000313" key="15">
    <source>
        <dbReference type="Proteomes" id="UP000440367"/>
    </source>
</evidence>
<evidence type="ECO:0000256" key="1">
    <source>
        <dbReference type="SAM" id="SignalP"/>
    </source>
</evidence>
<evidence type="ECO:0000313" key="12">
    <source>
        <dbReference type="Proteomes" id="UP000429523"/>
    </source>
</evidence>
<evidence type="ECO:0000313" key="4">
    <source>
        <dbReference type="EMBL" id="KAE9073244.1"/>
    </source>
</evidence>
<dbReference type="EMBL" id="QXFY01002482">
    <property type="protein sequence ID" value="KAE9296753.1"/>
    <property type="molecule type" value="Genomic_DNA"/>
</dbReference>
<keyword evidence="1" id="KW-0732">Signal</keyword>
<dbReference type="Proteomes" id="UP000429523">
    <property type="component" value="Unassembled WGS sequence"/>
</dbReference>
<sequence>MPPFESISFSLCMWLLVGLDVARSVLNARRLRSRCSRSGPATHQAALRFNFTVSPVVPKTLPAVFVFHGWSWNQQQSSAELVNAKG</sequence>
<feature type="chain" id="PRO_5036166488" evidence="1">
    <location>
        <begin position="25"/>
        <end position="86"/>
    </location>
</feature>
<evidence type="ECO:0000313" key="13">
    <source>
        <dbReference type="Proteomes" id="UP000433483"/>
    </source>
</evidence>
<evidence type="ECO:0000313" key="20">
    <source>
        <dbReference type="Proteomes" id="UP000486351"/>
    </source>
</evidence>
<dbReference type="EMBL" id="QXFZ01002473">
    <property type="protein sequence ID" value="KAE9076760.1"/>
    <property type="molecule type" value="Genomic_DNA"/>
</dbReference>
<evidence type="ECO:0000313" key="7">
    <source>
        <dbReference type="EMBL" id="KAE9181178.1"/>
    </source>
</evidence>
<dbReference type="EMBL" id="QXGF01002478">
    <property type="protein sequence ID" value="KAE8924512.1"/>
    <property type="molecule type" value="Genomic_DNA"/>
</dbReference>
<dbReference type="Proteomes" id="UP000486351">
    <property type="component" value="Unassembled WGS sequence"/>
</dbReference>
<dbReference type="Proteomes" id="UP000460718">
    <property type="component" value="Unassembled WGS sequence"/>
</dbReference>
<dbReference type="EMBL" id="QXGE01002894">
    <property type="protein sequence ID" value="KAE9278448.1"/>
    <property type="molecule type" value="Genomic_DNA"/>
</dbReference>
<evidence type="ECO:0000313" key="6">
    <source>
        <dbReference type="EMBL" id="KAE9145082.1"/>
    </source>
</evidence>
<dbReference type="EMBL" id="QXGB01000513">
    <property type="protein sequence ID" value="KAE9212251.1"/>
    <property type="molecule type" value="Genomic_DNA"/>
</dbReference>
<evidence type="ECO:0000313" key="19">
    <source>
        <dbReference type="Proteomes" id="UP000476176"/>
    </source>
</evidence>
<name>A0A6A3WL19_9STRA</name>
<protein>
    <submittedName>
        <fullName evidence="8">Uncharacterized protein</fullName>
    </submittedName>
</protein>
<evidence type="ECO:0000313" key="16">
    <source>
        <dbReference type="Proteomes" id="UP000440732"/>
    </source>
</evidence>
<reference evidence="12 13" key="1">
    <citation type="submission" date="2018-08" db="EMBL/GenBank/DDBJ databases">
        <title>Genomic investigation of the strawberry pathogen Phytophthora fragariae indicates pathogenicity is determined by transcriptional variation in three key races.</title>
        <authorList>
            <person name="Adams T.M."/>
            <person name="Armitage A.D."/>
            <person name="Sobczyk M.K."/>
            <person name="Bates H.J."/>
            <person name="Dunwell J.M."/>
            <person name="Nellist C.F."/>
            <person name="Harrison R.J."/>
        </authorList>
    </citation>
    <scope>NUCLEOTIDE SEQUENCE [LARGE SCALE GENOMIC DNA]</scope>
    <source>
        <strain evidence="10 14">A4</strain>
        <strain evidence="8 15">BC-1</strain>
        <strain evidence="7 19">BC-23</strain>
        <strain evidence="9 13">NOV-27</strain>
        <strain evidence="6 16">NOV-5</strain>
        <strain evidence="5 17">NOV-71</strain>
        <strain evidence="11 20">NOV-77</strain>
        <strain evidence="2 12">NOV-9</strain>
        <strain evidence="4 21">ONT-3</strain>
        <strain evidence="3 18">SCRP245</strain>
    </source>
</reference>
<dbReference type="Proteomes" id="UP000440732">
    <property type="component" value="Unassembled WGS sequence"/>
</dbReference>
<dbReference type="Proteomes" id="UP000440367">
    <property type="component" value="Unassembled WGS sequence"/>
</dbReference>
<evidence type="ECO:0000313" key="5">
    <source>
        <dbReference type="EMBL" id="KAE9076760.1"/>
    </source>
</evidence>
<keyword evidence="13" id="KW-1185">Reference proteome</keyword>
<dbReference type="Proteomes" id="UP000441208">
    <property type="component" value="Unassembled WGS sequence"/>
</dbReference>
<dbReference type="EMBL" id="QXGD01002765">
    <property type="protein sequence ID" value="KAE9184439.1"/>
    <property type="molecule type" value="Genomic_DNA"/>
</dbReference>
<evidence type="ECO:0000313" key="9">
    <source>
        <dbReference type="EMBL" id="KAE9212251.1"/>
    </source>
</evidence>
<evidence type="ECO:0000313" key="17">
    <source>
        <dbReference type="Proteomes" id="UP000441208"/>
    </source>
</evidence>
<dbReference type="OrthoDB" id="10269360at2759"/>
<dbReference type="Proteomes" id="UP000437068">
    <property type="component" value="Unassembled WGS sequence"/>
</dbReference>
<dbReference type="EMBL" id="QXFX01002835">
    <property type="protein sequence ID" value="KAE9073244.1"/>
    <property type="molecule type" value="Genomic_DNA"/>
</dbReference>
<dbReference type="Proteomes" id="UP000488956">
    <property type="component" value="Unassembled WGS sequence"/>
</dbReference>
<accession>A0A6A3WL19</accession>
<evidence type="ECO:0000313" key="8">
    <source>
        <dbReference type="EMBL" id="KAE9184439.1"/>
    </source>
</evidence>